<comment type="caution">
    <text evidence="1">The sequence shown here is derived from an EMBL/GenBank/DDBJ whole genome shotgun (WGS) entry which is preliminary data.</text>
</comment>
<evidence type="ECO:0000313" key="1">
    <source>
        <dbReference type="EMBL" id="ONH51248.1"/>
    </source>
</evidence>
<evidence type="ECO:0000313" key="2">
    <source>
        <dbReference type="Proteomes" id="UP000189295"/>
    </source>
</evidence>
<dbReference type="RefSeq" id="WP_076954003.1">
    <property type="nucleotide sequence ID" value="NZ_MNPW01000012.1"/>
</dbReference>
<dbReference type="AlphaFoldDB" id="A0A1V2K0M5"/>
<dbReference type="OrthoDB" id="8590098at2"/>
<dbReference type="EMBL" id="MNPW01000012">
    <property type="protein sequence ID" value="ONH51248.1"/>
    <property type="molecule type" value="Genomic_DNA"/>
</dbReference>
<dbReference type="InterPro" id="IPR021500">
    <property type="entry name" value="DUF3156"/>
</dbReference>
<protein>
    <recommendedName>
        <fullName evidence="3">DUF3156 domain-containing protein</fullName>
    </recommendedName>
</protein>
<evidence type="ECO:0008006" key="3">
    <source>
        <dbReference type="Google" id="ProtNLM"/>
    </source>
</evidence>
<dbReference type="Proteomes" id="UP000189295">
    <property type="component" value="Unassembled WGS sequence"/>
</dbReference>
<proteinExistence type="predicted"/>
<gene>
    <name evidence="1" type="ORF">BLL36_23060</name>
</gene>
<sequence length="207" mass="22640">MSLATTLTAHLSSTLQKLSELFNASRAPAGYRPGVTLEYLRRNLGLASFSATGAASAGFYLDDADVHVSVVERTESQLLMHLVMTEFMILVPALEQGAARLDLHHSGSIRRTGLACRQRTGEAGLRARLMAALEADQALFPALMVLDFKRLRIDLDGQHWQVRLEHMGGSEVVNRMPAFRRYIALSPAQRAALFTVLAGLQRVLGGL</sequence>
<accession>A0A1V2K0M5</accession>
<dbReference type="Pfam" id="PF11354">
    <property type="entry name" value="DUF3156"/>
    <property type="match status" value="1"/>
</dbReference>
<organism evidence="1 2">
    <name type="scientific">Pseudomonas cedrina subsp. cedrina</name>
    <dbReference type="NCBI Taxonomy" id="76762"/>
    <lineage>
        <taxon>Bacteria</taxon>
        <taxon>Pseudomonadati</taxon>
        <taxon>Pseudomonadota</taxon>
        <taxon>Gammaproteobacteria</taxon>
        <taxon>Pseudomonadales</taxon>
        <taxon>Pseudomonadaceae</taxon>
        <taxon>Pseudomonas</taxon>
    </lineage>
</organism>
<name>A0A1V2K0M5_PSECE</name>
<reference evidence="1 2" key="1">
    <citation type="submission" date="2016-10" db="EMBL/GenBank/DDBJ databases">
        <title>Pseudomonas lactis sp. nov. and Pseudomonas paralactis sp. nov., isolated from bovine raw milk.</title>
        <authorList>
            <person name="Von Neubeck M."/>
            <person name="Huptas C."/>
            <person name="Glueck C."/>
            <person name="Krewinkel M."/>
            <person name="Stoeckel M."/>
            <person name="Stressler T."/>
            <person name="Fischer L."/>
            <person name="Hinrichs J."/>
            <person name="Scherer S."/>
            <person name="Wenning M."/>
        </authorList>
    </citation>
    <scope>NUCLEOTIDE SEQUENCE [LARGE SCALE GENOMIC DNA]</scope>
    <source>
        <strain evidence="1 2">DSM 17516</strain>
    </source>
</reference>